<sequence length="109" mass="12514">MGETLKFVYIMILFISLFIVVVVGKTKCETDEDCYISFPNAPRGTMACFRNECKILRTGLGSSIEVFVCENKVENYSLTYDGVFIKVCWIIFMFKLSCKGLIFLHQVRV</sequence>
<keyword evidence="2" id="KW-1185">Reference proteome</keyword>
<accession>A0ACB0IYL3</accession>
<dbReference type="Proteomes" id="UP001177021">
    <property type="component" value="Unassembled WGS sequence"/>
</dbReference>
<reference evidence="1" key="1">
    <citation type="submission" date="2023-10" db="EMBL/GenBank/DDBJ databases">
        <authorList>
            <person name="Rodriguez Cubillos JULIANA M."/>
            <person name="De Vega J."/>
        </authorList>
    </citation>
    <scope>NUCLEOTIDE SEQUENCE</scope>
</reference>
<name>A0ACB0IYL3_TRIPR</name>
<comment type="caution">
    <text evidence="1">The sequence shown here is derived from an EMBL/GenBank/DDBJ whole genome shotgun (WGS) entry which is preliminary data.</text>
</comment>
<evidence type="ECO:0000313" key="1">
    <source>
        <dbReference type="EMBL" id="CAJ2637330.1"/>
    </source>
</evidence>
<evidence type="ECO:0000313" key="2">
    <source>
        <dbReference type="Proteomes" id="UP001177021"/>
    </source>
</evidence>
<organism evidence="1 2">
    <name type="scientific">Trifolium pratense</name>
    <name type="common">Red clover</name>
    <dbReference type="NCBI Taxonomy" id="57577"/>
    <lineage>
        <taxon>Eukaryota</taxon>
        <taxon>Viridiplantae</taxon>
        <taxon>Streptophyta</taxon>
        <taxon>Embryophyta</taxon>
        <taxon>Tracheophyta</taxon>
        <taxon>Spermatophyta</taxon>
        <taxon>Magnoliopsida</taxon>
        <taxon>eudicotyledons</taxon>
        <taxon>Gunneridae</taxon>
        <taxon>Pentapetalae</taxon>
        <taxon>rosids</taxon>
        <taxon>fabids</taxon>
        <taxon>Fabales</taxon>
        <taxon>Fabaceae</taxon>
        <taxon>Papilionoideae</taxon>
        <taxon>50 kb inversion clade</taxon>
        <taxon>NPAAA clade</taxon>
        <taxon>Hologalegina</taxon>
        <taxon>IRL clade</taxon>
        <taxon>Trifolieae</taxon>
        <taxon>Trifolium</taxon>
    </lineage>
</organism>
<protein>
    <submittedName>
        <fullName evidence="1">Uncharacterized protein</fullName>
    </submittedName>
</protein>
<dbReference type="EMBL" id="CASHSV030000013">
    <property type="protein sequence ID" value="CAJ2637330.1"/>
    <property type="molecule type" value="Genomic_DNA"/>
</dbReference>
<gene>
    <name evidence="1" type="ORF">MILVUS5_LOCUS7699</name>
</gene>
<proteinExistence type="predicted"/>